<comment type="caution">
    <text evidence="1">The sequence shown here is derived from an EMBL/GenBank/DDBJ whole genome shotgun (WGS) entry which is preliminary data.</text>
</comment>
<dbReference type="Proteomes" id="UP000317982">
    <property type="component" value="Unassembled WGS sequence"/>
</dbReference>
<reference evidence="1 2" key="1">
    <citation type="submission" date="2019-07" db="EMBL/GenBank/DDBJ databases">
        <title>Cryptosporangium phraense sp. nov., isolated from plant litter.</title>
        <authorList>
            <person name="Suriyachadkun C."/>
        </authorList>
    </citation>
    <scope>NUCLEOTIDE SEQUENCE [LARGE SCALE GENOMIC DNA]</scope>
    <source>
        <strain evidence="1 2">A-T 5661</strain>
    </source>
</reference>
<evidence type="ECO:0000313" key="1">
    <source>
        <dbReference type="EMBL" id="TQS43164.1"/>
    </source>
</evidence>
<sequence>MVLRQLAVLIAGLLVLTGCSVFRSPPSTETHIVTFEVETVDASTVDIKADYSMVPLADKKSTQYGSSWDVELTFHYPDVYRLVLFGEPRQRTYRYLRPTVDDPEVRCRIKIDGVLVAEYTGKSALCVHTMTEGRQKRLTTA</sequence>
<dbReference type="AlphaFoldDB" id="A0A545APA8"/>
<proteinExistence type="predicted"/>
<evidence type="ECO:0000313" key="2">
    <source>
        <dbReference type="Proteomes" id="UP000317982"/>
    </source>
</evidence>
<keyword evidence="2" id="KW-1185">Reference proteome</keyword>
<dbReference type="InParanoid" id="A0A545APA8"/>
<protein>
    <recommendedName>
        <fullName evidence="3">Lipoprotein</fullName>
    </recommendedName>
</protein>
<dbReference type="EMBL" id="VIRS01000014">
    <property type="protein sequence ID" value="TQS43164.1"/>
    <property type="molecule type" value="Genomic_DNA"/>
</dbReference>
<dbReference type="RefSeq" id="WP_142706249.1">
    <property type="nucleotide sequence ID" value="NZ_VIRS01000014.1"/>
</dbReference>
<dbReference type="OrthoDB" id="5189844at2"/>
<accession>A0A545APA8</accession>
<organism evidence="1 2">
    <name type="scientific">Cryptosporangium phraense</name>
    <dbReference type="NCBI Taxonomy" id="2593070"/>
    <lineage>
        <taxon>Bacteria</taxon>
        <taxon>Bacillati</taxon>
        <taxon>Actinomycetota</taxon>
        <taxon>Actinomycetes</taxon>
        <taxon>Cryptosporangiales</taxon>
        <taxon>Cryptosporangiaceae</taxon>
        <taxon>Cryptosporangium</taxon>
    </lineage>
</organism>
<name>A0A545APA8_9ACTN</name>
<evidence type="ECO:0008006" key="3">
    <source>
        <dbReference type="Google" id="ProtNLM"/>
    </source>
</evidence>
<gene>
    <name evidence="1" type="ORF">FL583_20150</name>
</gene>
<dbReference type="PROSITE" id="PS51257">
    <property type="entry name" value="PROKAR_LIPOPROTEIN"/>
    <property type="match status" value="1"/>
</dbReference>